<name>A0AAW1U2Q9_9CUCU</name>
<keyword evidence="3" id="KW-1185">Reference proteome</keyword>
<evidence type="ECO:0000313" key="2">
    <source>
        <dbReference type="EMBL" id="KAK9874577.1"/>
    </source>
</evidence>
<sequence>MSSSDSFQHIKNLVQKLMLKEGIKEYDLEDKGRIGKGTNFLGDVLFFKVTTKDAKKVYNLIVKTAKTSDDINGSLPIGLAYQRESFMYRVIFPEMERILTAGNLKLDYVPRMYLACDDVEKETLILENLHHFGYRTWDRMKAMNMKHVVLVLEYLGRFHATSLAMKLREPAKFVECTKDLNSISDEFTKSSSPDMFFDHMFEHICKLLRKSSRDDLAKKYEEKIGNDVRKMLLNNTSREDKLVISHGDLWSNNLLFQYNKNSNDPSAVCFIDFQISTLDSPAKDLSFFLYTACDKTILDQSESLMETYYRSLSSTMEALGCTCDCFTYKDLLEHFKKYGLCSVISSIFFLKLTLFRVEEMPEFGEGLANMAVSKMTNENLYLSRILDNFTHFGDNFL</sequence>
<organism evidence="2 3">
    <name type="scientific">Henosepilachna vigintioctopunctata</name>
    <dbReference type="NCBI Taxonomy" id="420089"/>
    <lineage>
        <taxon>Eukaryota</taxon>
        <taxon>Metazoa</taxon>
        <taxon>Ecdysozoa</taxon>
        <taxon>Arthropoda</taxon>
        <taxon>Hexapoda</taxon>
        <taxon>Insecta</taxon>
        <taxon>Pterygota</taxon>
        <taxon>Neoptera</taxon>
        <taxon>Endopterygota</taxon>
        <taxon>Coleoptera</taxon>
        <taxon>Polyphaga</taxon>
        <taxon>Cucujiformia</taxon>
        <taxon>Coccinelloidea</taxon>
        <taxon>Coccinellidae</taxon>
        <taxon>Epilachninae</taxon>
        <taxon>Epilachnini</taxon>
        <taxon>Henosepilachna</taxon>
    </lineage>
</organism>
<gene>
    <name evidence="2" type="ORF">WA026_005410</name>
</gene>
<evidence type="ECO:0000259" key="1">
    <source>
        <dbReference type="SMART" id="SM00587"/>
    </source>
</evidence>
<dbReference type="Proteomes" id="UP001431783">
    <property type="component" value="Unassembled WGS sequence"/>
</dbReference>
<dbReference type="PANTHER" id="PTHR11012:SF30">
    <property type="entry name" value="PROTEIN KINASE-LIKE DOMAIN-CONTAINING"/>
    <property type="match status" value="1"/>
</dbReference>
<dbReference type="InterPro" id="IPR015897">
    <property type="entry name" value="CHK_kinase-like"/>
</dbReference>
<proteinExistence type="predicted"/>
<dbReference type="SMART" id="SM00587">
    <property type="entry name" value="CHK"/>
    <property type="match status" value="1"/>
</dbReference>
<dbReference type="EMBL" id="JARQZJ010000032">
    <property type="protein sequence ID" value="KAK9874577.1"/>
    <property type="molecule type" value="Genomic_DNA"/>
</dbReference>
<dbReference type="PANTHER" id="PTHR11012">
    <property type="entry name" value="PROTEIN KINASE-LIKE DOMAIN-CONTAINING"/>
    <property type="match status" value="1"/>
</dbReference>
<dbReference type="AlphaFoldDB" id="A0AAW1U2Q9"/>
<accession>A0AAW1U2Q9</accession>
<dbReference type="Pfam" id="PF02958">
    <property type="entry name" value="EcKL"/>
    <property type="match status" value="1"/>
</dbReference>
<dbReference type="Gene3D" id="3.90.1200.10">
    <property type="match status" value="1"/>
</dbReference>
<feature type="domain" description="CHK kinase-like" evidence="1">
    <location>
        <begin position="124"/>
        <end position="318"/>
    </location>
</feature>
<dbReference type="InterPro" id="IPR004119">
    <property type="entry name" value="EcKL"/>
</dbReference>
<comment type="caution">
    <text evidence="2">The sequence shown here is derived from an EMBL/GenBank/DDBJ whole genome shotgun (WGS) entry which is preliminary data.</text>
</comment>
<protein>
    <recommendedName>
        <fullName evidence="1">CHK kinase-like domain-containing protein</fullName>
    </recommendedName>
</protein>
<dbReference type="SUPFAM" id="SSF56112">
    <property type="entry name" value="Protein kinase-like (PK-like)"/>
    <property type="match status" value="1"/>
</dbReference>
<evidence type="ECO:0000313" key="3">
    <source>
        <dbReference type="Proteomes" id="UP001431783"/>
    </source>
</evidence>
<reference evidence="2 3" key="1">
    <citation type="submission" date="2023-03" db="EMBL/GenBank/DDBJ databases">
        <title>Genome insight into feeding habits of ladybird beetles.</title>
        <authorList>
            <person name="Li H.-S."/>
            <person name="Huang Y.-H."/>
            <person name="Pang H."/>
        </authorList>
    </citation>
    <scope>NUCLEOTIDE SEQUENCE [LARGE SCALE GENOMIC DNA]</scope>
    <source>
        <strain evidence="2">SYSU_2023b</strain>
        <tissue evidence="2">Whole body</tissue>
    </source>
</reference>
<dbReference type="InterPro" id="IPR011009">
    <property type="entry name" value="Kinase-like_dom_sf"/>
</dbReference>